<protein>
    <recommendedName>
        <fullName evidence="3">DUF2946 domain-containing protein</fullName>
    </recommendedName>
</protein>
<keyword evidence="2" id="KW-1185">Reference proteome</keyword>
<dbReference type="RefSeq" id="WP_119838523.1">
    <property type="nucleotide sequence ID" value="NZ_CP060436.1"/>
</dbReference>
<name>A0A418SIT4_9RHOB</name>
<dbReference type="Proteomes" id="UP000283786">
    <property type="component" value="Chromosome"/>
</dbReference>
<sequence>MIRALPLRLIRIVPAPVVTMMLALVVALAGFASARQMAPDPAMLVWEQTAYVLGVPVDDICGDAAHDHASHCPFCHLLPEAPEVGHMGRAGICARDMGLAPLGDLTIAPSARRAHRLARAPPALA</sequence>
<organism evidence="1 2">
    <name type="scientific">Pseudooceanicola algae</name>
    <dbReference type="NCBI Taxonomy" id="1537215"/>
    <lineage>
        <taxon>Bacteria</taxon>
        <taxon>Pseudomonadati</taxon>
        <taxon>Pseudomonadota</taxon>
        <taxon>Alphaproteobacteria</taxon>
        <taxon>Rhodobacterales</taxon>
        <taxon>Paracoccaceae</taxon>
        <taxon>Pseudooceanicola</taxon>
    </lineage>
</organism>
<evidence type="ECO:0000313" key="1">
    <source>
        <dbReference type="EMBL" id="QPM91208.1"/>
    </source>
</evidence>
<evidence type="ECO:0008006" key="3">
    <source>
        <dbReference type="Google" id="ProtNLM"/>
    </source>
</evidence>
<evidence type="ECO:0000313" key="2">
    <source>
        <dbReference type="Proteomes" id="UP000283786"/>
    </source>
</evidence>
<dbReference type="KEGG" id="palw:PSAL_024580"/>
<accession>A0A418SIT4</accession>
<dbReference type="AlphaFoldDB" id="A0A418SIT4"/>
<dbReference type="EMBL" id="CP060436">
    <property type="protein sequence ID" value="QPM91208.1"/>
    <property type="molecule type" value="Genomic_DNA"/>
</dbReference>
<gene>
    <name evidence="1" type="ORF">PSAL_024580</name>
</gene>
<reference evidence="1 2" key="1">
    <citation type="submission" date="2020-08" db="EMBL/GenBank/DDBJ databases">
        <title>Genome sequence of Rhodobacteraceae bacterium Lw-13e.</title>
        <authorList>
            <person name="Poehlein A."/>
            <person name="Wolter L."/>
            <person name="Daniel R."/>
            <person name="Brinkhoff T."/>
        </authorList>
    </citation>
    <scope>NUCLEOTIDE SEQUENCE [LARGE SCALE GENOMIC DNA]</scope>
    <source>
        <strain evidence="1 2">Lw-13e</strain>
    </source>
</reference>
<proteinExistence type="predicted"/>
<dbReference type="OrthoDB" id="7871900at2"/>